<dbReference type="PANTHER" id="PTHR31408">
    <property type="entry name" value="HYPOTHETICAL PROTEIN LOC689986"/>
    <property type="match status" value="1"/>
</dbReference>
<feature type="region of interest" description="Disordered" evidence="1">
    <location>
        <begin position="1"/>
        <end position="22"/>
    </location>
</feature>
<reference evidence="3" key="1">
    <citation type="submission" date="2025-08" db="UniProtKB">
        <authorList>
            <consortium name="RefSeq"/>
        </authorList>
    </citation>
    <scope>IDENTIFICATION</scope>
</reference>
<dbReference type="CTD" id="137415268"/>
<keyword evidence="2" id="KW-1185">Reference proteome</keyword>
<dbReference type="RefSeq" id="XP_017690502.1">
    <property type="nucleotide sequence ID" value="XM_017835013.1"/>
</dbReference>
<dbReference type="AlphaFoldDB" id="A0A6J0IV22"/>
<evidence type="ECO:0000313" key="2">
    <source>
        <dbReference type="Proteomes" id="UP000504624"/>
    </source>
</evidence>
<dbReference type="GO" id="GO:0007130">
    <property type="term" value="P:synaptonemal complex assembly"/>
    <property type="evidence" value="ECO:0007669"/>
    <property type="project" value="InterPro"/>
</dbReference>
<organism evidence="2 3">
    <name type="scientific">Lepidothrix coronata</name>
    <name type="common">blue-crowned manakin</name>
    <dbReference type="NCBI Taxonomy" id="321398"/>
    <lineage>
        <taxon>Eukaryota</taxon>
        <taxon>Metazoa</taxon>
        <taxon>Chordata</taxon>
        <taxon>Craniata</taxon>
        <taxon>Vertebrata</taxon>
        <taxon>Euteleostomi</taxon>
        <taxon>Archelosauria</taxon>
        <taxon>Archosauria</taxon>
        <taxon>Dinosauria</taxon>
        <taxon>Saurischia</taxon>
        <taxon>Theropoda</taxon>
        <taxon>Coelurosauria</taxon>
        <taxon>Aves</taxon>
        <taxon>Neognathae</taxon>
        <taxon>Neoaves</taxon>
        <taxon>Telluraves</taxon>
        <taxon>Australaves</taxon>
        <taxon>Passeriformes</taxon>
        <taxon>Pipridae</taxon>
        <taxon>Lepidothrix</taxon>
    </lineage>
</organism>
<dbReference type="InterPro" id="IPR027857">
    <property type="entry name" value="SCRE"/>
</dbReference>
<dbReference type="Pfam" id="PF15162">
    <property type="entry name" value="SCRE"/>
    <property type="match status" value="1"/>
</dbReference>
<protein>
    <submittedName>
        <fullName evidence="3">Uncharacterized protein C1orf146 homolog isoform X1</fullName>
    </submittedName>
</protein>
<proteinExistence type="predicted"/>
<gene>
    <name evidence="3" type="primary">CUNH1orf146</name>
</gene>
<sequence>MVIRSQSRCTPWSSGGGKAAAAPPHLTPGAVPCLCLFRRCHLGSHCRASGPLKKMTESCGQEQTRWITTVIMSTALQDHEISTILQRQQHRVRYSESVETGSVIFPLSGVAFILSDTQDLLRTGEEQFSERIQKFIGIHRNSFLVLSAALHGSEEWSVMFRIQKRFLGSNLRVIPVHNPAETVKLMLTMAKMTSKPQADDTRYKLEMTKAQIIEKSPVWKMLQEYQLHCN</sequence>
<feature type="compositionally biased region" description="Polar residues" evidence="1">
    <location>
        <begin position="1"/>
        <end position="13"/>
    </location>
</feature>
<dbReference type="GO" id="GO:0007131">
    <property type="term" value="P:reciprocal meiotic recombination"/>
    <property type="evidence" value="ECO:0007669"/>
    <property type="project" value="TreeGrafter"/>
</dbReference>
<accession>A0A6J0IV22</accession>
<dbReference type="PANTHER" id="PTHR31408:SF2">
    <property type="entry name" value="PROTEIN SPO16 HOMOLOG"/>
    <property type="match status" value="1"/>
</dbReference>
<evidence type="ECO:0000313" key="3">
    <source>
        <dbReference type="RefSeq" id="XP_017690502.1"/>
    </source>
</evidence>
<evidence type="ECO:0000256" key="1">
    <source>
        <dbReference type="SAM" id="MobiDB-lite"/>
    </source>
</evidence>
<dbReference type="GeneID" id="108507251"/>
<dbReference type="OrthoDB" id="619536at2759"/>
<dbReference type="GO" id="GO:0005694">
    <property type="term" value="C:chromosome"/>
    <property type="evidence" value="ECO:0007669"/>
    <property type="project" value="TreeGrafter"/>
</dbReference>
<name>A0A6J0IV22_9PASS</name>
<dbReference type="Proteomes" id="UP000504624">
    <property type="component" value="Unplaced"/>
</dbReference>